<name>A0AA40DX69_9PEZI</name>
<accession>A0AA40DX69</accession>
<dbReference type="InterPro" id="IPR002905">
    <property type="entry name" value="Trm1"/>
</dbReference>
<evidence type="ECO:0000256" key="2">
    <source>
        <dbReference type="ARBA" id="ARBA00022603"/>
    </source>
</evidence>
<keyword evidence="12" id="KW-1185">Reference proteome</keyword>
<comment type="similarity">
    <text evidence="9">Belongs to the class I-like SAM-binding methyltransferase superfamily. Trm1 family.</text>
</comment>
<keyword evidence="5 9" id="KW-0819">tRNA processing</keyword>
<keyword evidence="4 9" id="KW-0949">S-adenosyl-L-methionine</keyword>
<sequence>MASEARRITALPASKQIIQHQGVRYTTVQEGLAYILVPEASLEEKEKSKDGGVQQVFYNPIQQFNRDLTVLTIKAYGKERIERKELTSQNNGEANERPAKSPKLSEAAAATTTTEGATDGTTGAPSDVEIREGDQVAGQSIDTAVDDKSGAAKVESEISDKTQPKFTILDALSASGLRALRYVQEIPFVTSVTSNDLLKAAADAISLNVKHNGLESKIKVSHDDALAHMYTLISQELRRKDSNGRPTGQSQRYDVVDLDPYGTAAPFLDAAVQAVRDDGGLLCVTCTDSGVWASNGYPEKCYSLYGGVPVKGWFSHEVGLRLILHAIETSAAKYGLAMEPLLSLSIDFYSRVFVRIKKSPAAVKFQGGKNMVVYSCDSGCGAWTTQLLMRNKAAPNKNGSGIFYKHSFAQAPTAGRPCEHCGSTMHMAGPMYAGRIHSAPFVQQVLDELSEASTEVYGTTGRIRGMLQTALEENMPSPEEIQAAEKQAELMRSADRATKKALATAAREAELAAVDPYPFYFHPGQLSGILRCATPPEASLKGALIGLGYRVTRSHCKPGSIKTDAPWSVIWHVMKEWIRQKAPIKEENVKPGSTGHRLLGLAKKAEDAKAAEQNEATAVDAPEAAESGKPEVLFDETLARELDKRRLVRYQMNPRENWGPMNRAKGS</sequence>
<dbReference type="SUPFAM" id="SSF53335">
    <property type="entry name" value="S-adenosyl-L-methionine-dependent methyltransferases"/>
    <property type="match status" value="1"/>
</dbReference>
<evidence type="ECO:0000256" key="4">
    <source>
        <dbReference type="ARBA" id="ARBA00022691"/>
    </source>
</evidence>
<evidence type="ECO:0000256" key="3">
    <source>
        <dbReference type="ARBA" id="ARBA00022679"/>
    </source>
</evidence>
<dbReference type="EMBL" id="JAUKUA010000004">
    <property type="protein sequence ID" value="KAK0715038.1"/>
    <property type="molecule type" value="Genomic_DNA"/>
</dbReference>
<evidence type="ECO:0000256" key="7">
    <source>
        <dbReference type="ARBA" id="ARBA00039099"/>
    </source>
</evidence>
<gene>
    <name evidence="11" type="ORF">B0H67DRAFT_644832</name>
</gene>
<evidence type="ECO:0000256" key="8">
    <source>
        <dbReference type="ARBA" id="ARBA00051897"/>
    </source>
</evidence>
<evidence type="ECO:0000256" key="1">
    <source>
        <dbReference type="ARBA" id="ARBA00022555"/>
    </source>
</evidence>
<feature type="region of interest" description="Disordered" evidence="10">
    <location>
        <begin position="84"/>
        <end position="150"/>
    </location>
</feature>
<keyword evidence="6 9" id="KW-0694">RNA-binding</keyword>
<dbReference type="PANTHER" id="PTHR10631:SF3">
    <property type="entry name" value="TRNA (GUANINE(26)-N(2))-DIMETHYLTRANSFERASE"/>
    <property type="match status" value="1"/>
</dbReference>
<dbReference type="PROSITE" id="PS51626">
    <property type="entry name" value="SAM_MT_TRM1"/>
    <property type="match status" value="1"/>
</dbReference>
<dbReference type="GO" id="GO:0160104">
    <property type="term" value="F:tRNA (guanine(26)-N2)-dimethyltransferase activity"/>
    <property type="evidence" value="ECO:0007669"/>
    <property type="project" value="UniProtKB-UniRule"/>
</dbReference>
<dbReference type="InterPro" id="IPR042296">
    <property type="entry name" value="tRNA_met_Trm1_C"/>
</dbReference>
<proteinExistence type="inferred from homology"/>
<evidence type="ECO:0000256" key="5">
    <source>
        <dbReference type="ARBA" id="ARBA00022694"/>
    </source>
</evidence>
<comment type="caution">
    <text evidence="11">The sequence shown here is derived from an EMBL/GenBank/DDBJ whole genome shotgun (WGS) entry which is preliminary data.</text>
</comment>
<comment type="catalytic activity">
    <reaction evidence="8 9">
        <text>guanosine(26) in tRNA + 2 S-adenosyl-L-methionine = N(2)-dimethylguanosine(26) in tRNA + 2 S-adenosyl-L-homocysteine + 2 H(+)</text>
        <dbReference type="Rhea" id="RHEA:43140"/>
        <dbReference type="Rhea" id="RHEA-COMP:10359"/>
        <dbReference type="Rhea" id="RHEA-COMP:10360"/>
        <dbReference type="ChEBI" id="CHEBI:15378"/>
        <dbReference type="ChEBI" id="CHEBI:57856"/>
        <dbReference type="ChEBI" id="CHEBI:59789"/>
        <dbReference type="ChEBI" id="CHEBI:74269"/>
        <dbReference type="ChEBI" id="CHEBI:74513"/>
        <dbReference type="EC" id="2.1.1.216"/>
    </reaction>
</comment>
<dbReference type="Pfam" id="PF02005">
    <property type="entry name" value="TRM"/>
    <property type="match status" value="2"/>
</dbReference>
<reference evidence="11" key="1">
    <citation type="submission" date="2023-06" db="EMBL/GenBank/DDBJ databases">
        <title>Genome-scale phylogeny and comparative genomics of the fungal order Sordariales.</title>
        <authorList>
            <consortium name="Lawrence Berkeley National Laboratory"/>
            <person name="Hensen N."/>
            <person name="Bonometti L."/>
            <person name="Westerberg I."/>
            <person name="Brannstrom I.O."/>
            <person name="Guillou S."/>
            <person name="Cros-Aarteil S."/>
            <person name="Calhoun S."/>
            <person name="Haridas S."/>
            <person name="Kuo A."/>
            <person name="Mondo S."/>
            <person name="Pangilinan J."/>
            <person name="Riley R."/>
            <person name="Labutti K."/>
            <person name="Andreopoulos B."/>
            <person name="Lipzen A."/>
            <person name="Chen C."/>
            <person name="Yanf M."/>
            <person name="Daum C."/>
            <person name="Ng V."/>
            <person name="Clum A."/>
            <person name="Steindorff A."/>
            <person name="Ohm R."/>
            <person name="Martin F."/>
            <person name="Silar P."/>
            <person name="Natvig D."/>
            <person name="Lalanne C."/>
            <person name="Gautier V."/>
            <person name="Ament-Velasquez S.L."/>
            <person name="Kruys A."/>
            <person name="Hutchinson M.I."/>
            <person name="Powell A.J."/>
            <person name="Barry K."/>
            <person name="Miller A.N."/>
            <person name="Grigoriev I.V."/>
            <person name="Debuchy R."/>
            <person name="Gladieux P."/>
            <person name="Thoren M.H."/>
            <person name="Johannesson H."/>
        </authorList>
    </citation>
    <scope>NUCLEOTIDE SEQUENCE</scope>
    <source>
        <strain evidence="11">SMH4607-1</strain>
    </source>
</reference>
<dbReference type="Proteomes" id="UP001172102">
    <property type="component" value="Unassembled WGS sequence"/>
</dbReference>
<dbReference type="GO" id="GO:0000049">
    <property type="term" value="F:tRNA binding"/>
    <property type="evidence" value="ECO:0007669"/>
    <property type="project" value="UniProtKB-UniRule"/>
</dbReference>
<evidence type="ECO:0000256" key="9">
    <source>
        <dbReference type="PROSITE-ProRule" id="PRU00958"/>
    </source>
</evidence>
<dbReference type="AlphaFoldDB" id="A0AA40DX69"/>
<dbReference type="InterPro" id="IPR029063">
    <property type="entry name" value="SAM-dependent_MTases_sf"/>
</dbReference>
<protein>
    <recommendedName>
        <fullName evidence="7 9">tRNA (guanine(26)-N(2))-dimethyltransferase</fullName>
        <ecNumber evidence="7 9">2.1.1.216</ecNumber>
    </recommendedName>
</protein>
<dbReference type="PANTHER" id="PTHR10631">
    <property type="entry name" value="N 2 ,N 2 -DIMETHYLGUANOSINE TRNA METHYLTRANSFERASE"/>
    <property type="match status" value="1"/>
</dbReference>
<dbReference type="EC" id="2.1.1.216" evidence="7 9"/>
<evidence type="ECO:0000256" key="10">
    <source>
        <dbReference type="SAM" id="MobiDB-lite"/>
    </source>
</evidence>
<keyword evidence="2 9" id="KW-0489">Methyltransferase</keyword>
<keyword evidence="3 9" id="KW-0808">Transferase</keyword>
<dbReference type="GO" id="GO:0005634">
    <property type="term" value="C:nucleus"/>
    <property type="evidence" value="ECO:0007669"/>
    <property type="project" value="TreeGrafter"/>
</dbReference>
<organism evidence="11 12">
    <name type="scientific">Lasiosphaeris hirsuta</name>
    <dbReference type="NCBI Taxonomy" id="260670"/>
    <lineage>
        <taxon>Eukaryota</taxon>
        <taxon>Fungi</taxon>
        <taxon>Dikarya</taxon>
        <taxon>Ascomycota</taxon>
        <taxon>Pezizomycotina</taxon>
        <taxon>Sordariomycetes</taxon>
        <taxon>Sordariomycetidae</taxon>
        <taxon>Sordariales</taxon>
        <taxon>Lasiosphaeriaceae</taxon>
        <taxon>Lasiosphaeris</taxon>
    </lineage>
</organism>
<feature type="compositionally biased region" description="Low complexity" evidence="10">
    <location>
        <begin position="106"/>
        <end position="124"/>
    </location>
</feature>
<evidence type="ECO:0000313" key="11">
    <source>
        <dbReference type="EMBL" id="KAK0715038.1"/>
    </source>
</evidence>
<keyword evidence="1 9" id="KW-0820">tRNA-binding</keyword>
<dbReference type="Gene3D" id="3.30.56.70">
    <property type="entry name" value="N2,N2-dimethylguanosine tRNA methyltransferase, C-terminal domain"/>
    <property type="match status" value="1"/>
</dbReference>
<dbReference type="GO" id="GO:0002940">
    <property type="term" value="P:tRNA N2-guanine methylation"/>
    <property type="evidence" value="ECO:0007669"/>
    <property type="project" value="TreeGrafter"/>
</dbReference>
<evidence type="ECO:0000256" key="6">
    <source>
        <dbReference type="ARBA" id="ARBA00022884"/>
    </source>
</evidence>
<evidence type="ECO:0000313" key="12">
    <source>
        <dbReference type="Proteomes" id="UP001172102"/>
    </source>
</evidence>
<dbReference type="Gene3D" id="3.40.50.150">
    <property type="entry name" value="Vaccinia Virus protein VP39"/>
    <property type="match status" value="1"/>
</dbReference>
<dbReference type="FunFam" id="3.30.56.70:FF:000001">
    <property type="entry name" value="tRNA (guanine(26)-N(2))-dimethyltransferase"/>
    <property type="match status" value="1"/>
</dbReference>
<feature type="region of interest" description="Disordered" evidence="10">
    <location>
        <begin position="604"/>
        <end position="633"/>
    </location>
</feature>